<keyword evidence="2" id="KW-1185">Reference proteome</keyword>
<sequence length="186" mass="21087">MVCEIQALSARQIAALCEDPSLAEDVIFGSDEKEGEQTAMLAGEPLREQLYLDKCWDLLRFMMNEAGGQDVPDRQDWSSELLLSDEDADLGEVDAGYGSPYLRSITQTTQLADFLRALTVDQLLSHWNTQKMLKTRVYLVYEEKTPEEQEQSADDLRRYAASYYPSLRDYVLKAASDQCGLLLWIG</sequence>
<accession>A0ABU0YFD2</accession>
<dbReference type="Gene3D" id="3.40.1760.10">
    <property type="entry name" value="YfbM-like super family"/>
    <property type="match status" value="1"/>
</dbReference>
<dbReference type="SUPFAM" id="SSF111069">
    <property type="entry name" value="Hypothetical protein yfbM"/>
    <property type="match status" value="1"/>
</dbReference>
<reference evidence="2" key="1">
    <citation type="submission" date="2023-08" db="EMBL/GenBank/DDBJ databases">
        <title>Rhodospirillaceae gen. nov., a novel taxon isolated from the Yangtze River Yuezi River estuary sludge.</title>
        <authorList>
            <person name="Ruan L."/>
        </authorList>
    </citation>
    <scope>NUCLEOTIDE SEQUENCE [LARGE SCALE GENOMIC DNA]</scope>
    <source>
        <strain evidence="2">R-7</strain>
    </source>
</reference>
<comment type="caution">
    <text evidence="1">The sequence shown here is derived from an EMBL/GenBank/DDBJ whole genome shotgun (WGS) entry which is preliminary data.</text>
</comment>
<name>A0ABU0YFD2_9PROT</name>
<dbReference type="InterPro" id="IPR015068">
    <property type="entry name" value="DUF1877"/>
</dbReference>
<protein>
    <submittedName>
        <fullName evidence="1">DUF1877 family protein</fullName>
    </submittedName>
</protein>
<dbReference type="Proteomes" id="UP001230156">
    <property type="component" value="Unassembled WGS sequence"/>
</dbReference>
<dbReference type="RefSeq" id="WP_379954250.1">
    <property type="nucleotide sequence ID" value="NZ_JAUYVI010000001.1"/>
</dbReference>
<dbReference type="EMBL" id="JAUYVI010000001">
    <property type="protein sequence ID" value="MDQ7246422.1"/>
    <property type="molecule type" value="Genomic_DNA"/>
</dbReference>
<proteinExistence type="predicted"/>
<evidence type="ECO:0000313" key="2">
    <source>
        <dbReference type="Proteomes" id="UP001230156"/>
    </source>
</evidence>
<dbReference type="Pfam" id="PF08974">
    <property type="entry name" value="DUF1877"/>
    <property type="match status" value="1"/>
</dbReference>
<dbReference type="InterPro" id="IPR035944">
    <property type="entry name" value="YfbM-like_sf"/>
</dbReference>
<evidence type="ECO:0000313" key="1">
    <source>
        <dbReference type="EMBL" id="MDQ7246422.1"/>
    </source>
</evidence>
<gene>
    <name evidence="1" type="ORF">Q8A70_02030</name>
</gene>
<organism evidence="1 2">
    <name type="scientific">Dongia sedimenti</name>
    <dbReference type="NCBI Taxonomy" id="3064282"/>
    <lineage>
        <taxon>Bacteria</taxon>
        <taxon>Pseudomonadati</taxon>
        <taxon>Pseudomonadota</taxon>
        <taxon>Alphaproteobacteria</taxon>
        <taxon>Rhodospirillales</taxon>
        <taxon>Dongiaceae</taxon>
        <taxon>Dongia</taxon>
    </lineage>
</organism>